<keyword evidence="3" id="KW-0479">Metal-binding</keyword>
<dbReference type="GO" id="GO:0003906">
    <property type="term" value="F:DNA-(apurinic or apyrimidinic site) endonuclease activity"/>
    <property type="evidence" value="ECO:0007669"/>
    <property type="project" value="TreeGrafter"/>
</dbReference>
<sequence>MVLTPHQANEPQSETTRPRKTKKTRANILLASLNMRGCASPQLGNSEISKWAAVSQVVKENKIGILCVQEMHLTAEHESQIDSIYSRRIKIINSRDLHRPGSSAGIAFVLNREIANTVDLETIEIIPGRAMVLKTKWHNQENLLILNIYAPNNHAQHPKFWGKISQIWYEKNLPSPDFMMGDFNITEDILDRAPARPDNDNATEALRDLRHQLNVQDTWRLNNPTSRLFTYNSNTNSLSRLDRIYTAPSHERNTHNWESCTSAIPLDHRMVSVRYAPVNAPYIGKGRWTWPTSLLHDKKLIKTISTLGKLTQQKILYPQYPRHETENPQYFWESFKNQISQEARKAAKEHLNKIRSHIERLESDLEKTLKKDDIDTNEDTRRHKAWIECKINHLENKKFRHKQLKSQAKWAATGETMKQHMEEQCEETKKEIMKEIPQKQKLTTITHPFTVSYENITYRKLYTLRKRGAQQA</sequence>
<organism evidence="9 10">
    <name type="scientific">Suillus plorans</name>
    <dbReference type="NCBI Taxonomy" id="116603"/>
    <lineage>
        <taxon>Eukaryota</taxon>
        <taxon>Fungi</taxon>
        <taxon>Dikarya</taxon>
        <taxon>Basidiomycota</taxon>
        <taxon>Agaricomycotina</taxon>
        <taxon>Agaricomycetes</taxon>
        <taxon>Agaricomycetidae</taxon>
        <taxon>Boletales</taxon>
        <taxon>Suillineae</taxon>
        <taxon>Suillaceae</taxon>
        <taxon>Suillus</taxon>
    </lineage>
</organism>
<dbReference type="Pfam" id="PF03372">
    <property type="entry name" value="Exo_endo_phos"/>
    <property type="match status" value="1"/>
</dbReference>
<dbReference type="GO" id="GO:0006284">
    <property type="term" value="P:base-excision repair"/>
    <property type="evidence" value="ECO:0007669"/>
    <property type="project" value="TreeGrafter"/>
</dbReference>
<keyword evidence="6" id="KW-0175">Coiled coil</keyword>
<feature type="compositionally biased region" description="Polar residues" evidence="7">
    <location>
        <begin position="1"/>
        <end position="14"/>
    </location>
</feature>
<dbReference type="AlphaFoldDB" id="A0A9P7J0D6"/>
<dbReference type="GO" id="GO:0046872">
    <property type="term" value="F:metal ion binding"/>
    <property type="evidence" value="ECO:0007669"/>
    <property type="project" value="UniProtKB-KW"/>
</dbReference>
<feature type="domain" description="Endonuclease/exonuclease/phosphatase" evidence="8">
    <location>
        <begin position="32"/>
        <end position="251"/>
    </location>
</feature>
<dbReference type="RefSeq" id="XP_041163052.1">
    <property type="nucleotide sequence ID" value="XM_041304953.1"/>
</dbReference>
<comment type="similarity">
    <text evidence="2">Belongs to the DNA repair enzymes AP/ExoA family.</text>
</comment>
<keyword evidence="4" id="KW-0378">Hydrolase</keyword>
<dbReference type="PANTHER" id="PTHR22748">
    <property type="entry name" value="AP ENDONUCLEASE"/>
    <property type="match status" value="1"/>
</dbReference>
<dbReference type="OrthoDB" id="3264871at2759"/>
<keyword evidence="5" id="KW-0460">Magnesium</keyword>
<gene>
    <name evidence="9" type="ORF">HD556DRAFT_1430954</name>
</gene>
<reference evidence="9" key="1">
    <citation type="journal article" date="2020" name="New Phytol.">
        <title>Comparative genomics reveals dynamic genome evolution in host specialist ectomycorrhizal fungi.</title>
        <authorList>
            <person name="Lofgren L.A."/>
            <person name="Nguyen N.H."/>
            <person name="Vilgalys R."/>
            <person name="Ruytinx J."/>
            <person name="Liao H.L."/>
            <person name="Branco S."/>
            <person name="Kuo A."/>
            <person name="LaButti K."/>
            <person name="Lipzen A."/>
            <person name="Andreopoulos W."/>
            <person name="Pangilinan J."/>
            <person name="Riley R."/>
            <person name="Hundley H."/>
            <person name="Na H."/>
            <person name="Barry K."/>
            <person name="Grigoriev I.V."/>
            <person name="Stajich J.E."/>
            <person name="Kennedy P.G."/>
        </authorList>
    </citation>
    <scope>NUCLEOTIDE SEQUENCE</scope>
    <source>
        <strain evidence="9">S12</strain>
    </source>
</reference>
<feature type="coiled-coil region" evidence="6">
    <location>
        <begin position="344"/>
        <end position="371"/>
    </location>
</feature>
<dbReference type="GeneID" id="64598717"/>
<name>A0A9P7J0D6_9AGAM</name>
<comment type="caution">
    <text evidence="9">The sequence shown here is derived from an EMBL/GenBank/DDBJ whole genome shotgun (WGS) entry which is preliminary data.</text>
</comment>
<proteinExistence type="inferred from homology"/>
<feature type="region of interest" description="Disordered" evidence="7">
    <location>
        <begin position="1"/>
        <end position="24"/>
    </location>
</feature>
<keyword evidence="10" id="KW-1185">Reference proteome</keyword>
<dbReference type="GO" id="GO:0005634">
    <property type="term" value="C:nucleus"/>
    <property type="evidence" value="ECO:0007669"/>
    <property type="project" value="TreeGrafter"/>
</dbReference>
<evidence type="ECO:0000259" key="8">
    <source>
        <dbReference type="Pfam" id="PF03372"/>
    </source>
</evidence>
<evidence type="ECO:0000256" key="2">
    <source>
        <dbReference type="ARBA" id="ARBA00007092"/>
    </source>
</evidence>
<protein>
    <submittedName>
        <fullName evidence="9">Endonuclease/exonuclease/phosphatase</fullName>
    </submittedName>
</protein>
<dbReference type="CDD" id="cd09076">
    <property type="entry name" value="L1-EN"/>
    <property type="match status" value="1"/>
</dbReference>
<dbReference type="InterPro" id="IPR005135">
    <property type="entry name" value="Endo/exonuclease/phosphatase"/>
</dbReference>
<dbReference type="InterPro" id="IPR036691">
    <property type="entry name" value="Endo/exonu/phosph_ase_sf"/>
</dbReference>
<evidence type="ECO:0000256" key="4">
    <source>
        <dbReference type="ARBA" id="ARBA00022801"/>
    </source>
</evidence>
<evidence type="ECO:0000256" key="3">
    <source>
        <dbReference type="ARBA" id="ARBA00022723"/>
    </source>
</evidence>
<dbReference type="Proteomes" id="UP000719766">
    <property type="component" value="Unassembled WGS sequence"/>
</dbReference>
<keyword evidence="9" id="KW-0540">Nuclease</keyword>
<dbReference type="GO" id="GO:0008311">
    <property type="term" value="F:double-stranded DNA 3'-5' DNA exonuclease activity"/>
    <property type="evidence" value="ECO:0007669"/>
    <property type="project" value="TreeGrafter"/>
</dbReference>
<evidence type="ECO:0000256" key="5">
    <source>
        <dbReference type="ARBA" id="ARBA00022842"/>
    </source>
</evidence>
<evidence type="ECO:0000313" key="10">
    <source>
        <dbReference type="Proteomes" id="UP000719766"/>
    </source>
</evidence>
<dbReference type="Gene3D" id="3.60.10.10">
    <property type="entry name" value="Endonuclease/exonuclease/phosphatase"/>
    <property type="match status" value="1"/>
</dbReference>
<dbReference type="InterPro" id="IPR004808">
    <property type="entry name" value="AP_endonuc_1"/>
</dbReference>
<dbReference type="PANTHER" id="PTHR22748:SF6">
    <property type="entry name" value="DNA-(APURINIC OR APYRIMIDINIC SITE) ENDONUCLEASE"/>
    <property type="match status" value="1"/>
</dbReference>
<dbReference type="GO" id="GO:0008081">
    <property type="term" value="F:phosphoric diester hydrolase activity"/>
    <property type="evidence" value="ECO:0007669"/>
    <property type="project" value="TreeGrafter"/>
</dbReference>
<evidence type="ECO:0000313" key="9">
    <source>
        <dbReference type="EMBL" id="KAG1798241.1"/>
    </source>
</evidence>
<evidence type="ECO:0000256" key="1">
    <source>
        <dbReference type="ARBA" id="ARBA00001946"/>
    </source>
</evidence>
<accession>A0A9P7J0D6</accession>
<evidence type="ECO:0000256" key="6">
    <source>
        <dbReference type="SAM" id="Coils"/>
    </source>
</evidence>
<dbReference type="SUPFAM" id="SSF56219">
    <property type="entry name" value="DNase I-like"/>
    <property type="match status" value="1"/>
</dbReference>
<evidence type="ECO:0000256" key="7">
    <source>
        <dbReference type="SAM" id="MobiDB-lite"/>
    </source>
</evidence>
<keyword evidence="9" id="KW-0255">Endonuclease</keyword>
<comment type="cofactor">
    <cofactor evidence="1">
        <name>Mg(2+)</name>
        <dbReference type="ChEBI" id="CHEBI:18420"/>
    </cofactor>
</comment>
<dbReference type="EMBL" id="JABBWE010000014">
    <property type="protein sequence ID" value="KAG1798241.1"/>
    <property type="molecule type" value="Genomic_DNA"/>
</dbReference>